<evidence type="ECO:0000256" key="6">
    <source>
        <dbReference type="ARBA" id="ARBA00022829"/>
    </source>
</evidence>
<feature type="active site" evidence="11">
    <location>
        <position position="273"/>
    </location>
</feature>
<keyword evidence="5 11" id="KW-0132">Cell division</keyword>
<dbReference type="Gene3D" id="1.10.150.130">
    <property type="match status" value="1"/>
</dbReference>
<dbReference type="NCBIfam" id="NF001399">
    <property type="entry name" value="PRK00283.1"/>
    <property type="match status" value="1"/>
</dbReference>
<evidence type="ECO:0000256" key="2">
    <source>
        <dbReference type="ARBA" id="ARBA00010450"/>
    </source>
</evidence>
<dbReference type="InterPro" id="IPR004107">
    <property type="entry name" value="Integrase_SAM-like_N"/>
</dbReference>
<proteinExistence type="inferred from homology"/>
<dbReference type="EMBL" id="AP021879">
    <property type="protein sequence ID" value="BBO87318.1"/>
    <property type="molecule type" value="Genomic_DNA"/>
</dbReference>
<dbReference type="InterPro" id="IPR010998">
    <property type="entry name" value="Integrase_recombinase_N"/>
</dbReference>
<dbReference type="GO" id="GO:0007059">
    <property type="term" value="P:chromosome segregation"/>
    <property type="evidence" value="ECO:0007669"/>
    <property type="project" value="UniProtKB-UniRule"/>
</dbReference>
<dbReference type="InterPro" id="IPR002104">
    <property type="entry name" value="Integrase_catalytic"/>
</dbReference>
<evidence type="ECO:0000256" key="11">
    <source>
        <dbReference type="HAMAP-Rule" id="MF_01807"/>
    </source>
</evidence>
<dbReference type="GO" id="GO:0051301">
    <property type="term" value="P:cell division"/>
    <property type="evidence" value="ECO:0007669"/>
    <property type="project" value="UniProtKB-KW"/>
</dbReference>
<keyword evidence="7 11" id="KW-0229">DNA integration</keyword>
<feature type="active site" evidence="11">
    <location>
        <position position="152"/>
    </location>
</feature>
<gene>
    <name evidence="14" type="primary">xerD_1</name>
    <name evidence="11" type="synonym">xerD</name>
    <name evidence="14" type="ORF">DSCOOX_04980</name>
</gene>
<dbReference type="GO" id="GO:0005737">
    <property type="term" value="C:cytoplasm"/>
    <property type="evidence" value="ECO:0007669"/>
    <property type="project" value="UniProtKB-SubCell"/>
</dbReference>
<keyword evidence="8 11" id="KW-0238">DNA-binding</keyword>
<accession>A0A5K8A4H8</accession>
<dbReference type="GO" id="GO:0009037">
    <property type="term" value="F:tyrosine-based site-specific recombinase activity"/>
    <property type="evidence" value="ECO:0007669"/>
    <property type="project" value="UniProtKB-UniRule"/>
</dbReference>
<dbReference type="Proteomes" id="UP000422108">
    <property type="component" value="Chromosome"/>
</dbReference>
<comment type="subcellular location">
    <subcellularLocation>
        <location evidence="1 11">Cytoplasm</location>
    </subcellularLocation>
</comment>
<dbReference type="NCBIfam" id="TIGR02225">
    <property type="entry name" value="recomb_XerD"/>
    <property type="match status" value="1"/>
</dbReference>
<dbReference type="GO" id="GO:0003677">
    <property type="term" value="F:DNA binding"/>
    <property type="evidence" value="ECO:0007669"/>
    <property type="project" value="UniProtKB-UniRule"/>
</dbReference>
<keyword evidence="6 11" id="KW-0159">Chromosome partition</keyword>
<dbReference type="GO" id="GO:0006313">
    <property type="term" value="P:DNA transposition"/>
    <property type="evidence" value="ECO:0007669"/>
    <property type="project" value="UniProtKB-UniRule"/>
</dbReference>
<evidence type="ECO:0000259" key="12">
    <source>
        <dbReference type="PROSITE" id="PS51898"/>
    </source>
</evidence>
<dbReference type="SUPFAM" id="SSF56349">
    <property type="entry name" value="DNA breaking-rejoining enzymes"/>
    <property type="match status" value="1"/>
</dbReference>
<dbReference type="PANTHER" id="PTHR30349">
    <property type="entry name" value="PHAGE INTEGRASE-RELATED"/>
    <property type="match status" value="1"/>
</dbReference>
<dbReference type="AlphaFoldDB" id="A0A5K8A4H8"/>
<feature type="active site" description="O-(3'-phospho-DNA)-tyrosine intermediate" evidence="11">
    <location>
        <position position="282"/>
    </location>
</feature>
<feature type="domain" description="Core-binding (CB)" evidence="13">
    <location>
        <begin position="5"/>
        <end position="91"/>
    </location>
</feature>
<name>A0A5K8A4H8_9BACT</name>
<dbReference type="InterPro" id="IPR011010">
    <property type="entry name" value="DNA_brk_join_enz"/>
</dbReference>
<protein>
    <recommendedName>
        <fullName evidence="3 11">Tyrosine recombinase XerD</fullName>
    </recommendedName>
</protein>
<keyword evidence="4 11" id="KW-0963">Cytoplasm</keyword>
<comment type="subunit">
    <text evidence="11">Forms a cyclic heterotetrameric complex composed of two molecules of XerC and two molecules of XerD.</text>
</comment>
<evidence type="ECO:0000256" key="9">
    <source>
        <dbReference type="ARBA" id="ARBA00023172"/>
    </source>
</evidence>
<evidence type="ECO:0000256" key="5">
    <source>
        <dbReference type="ARBA" id="ARBA00022618"/>
    </source>
</evidence>
<evidence type="ECO:0000256" key="3">
    <source>
        <dbReference type="ARBA" id="ARBA00015810"/>
    </source>
</evidence>
<evidence type="ECO:0000256" key="7">
    <source>
        <dbReference type="ARBA" id="ARBA00022908"/>
    </source>
</evidence>
<dbReference type="CDD" id="cd00798">
    <property type="entry name" value="INT_XerDC_C"/>
    <property type="match status" value="1"/>
</dbReference>
<dbReference type="HAMAP" id="MF_01807">
    <property type="entry name" value="Recomb_XerD"/>
    <property type="match status" value="1"/>
</dbReference>
<feature type="active site" evidence="11">
    <location>
        <position position="250"/>
    </location>
</feature>
<reference evidence="14 15" key="1">
    <citation type="submission" date="2019-11" db="EMBL/GenBank/DDBJ databases">
        <title>Comparative genomics of hydrocarbon-degrading Desulfosarcina strains.</title>
        <authorList>
            <person name="Watanabe M."/>
            <person name="Kojima H."/>
            <person name="Fukui M."/>
        </authorList>
    </citation>
    <scope>NUCLEOTIDE SEQUENCE [LARGE SCALE GENOMIC DNA]</scope>
    <source>
        <strain evidence="15">oXyS1</strain>
    </source>
</reference>
<dbReference type="InterPro" id="IPR011932">
    <property type="entry name" value="Recomb_XerD"/>
</dbReference>
<dbReference type="InterPro" id="IPR044068">
    <property type="entry name" value="CB"/>
</dbReference>
<evidence type="ECO:0000313" key="14">
    <source>
        <dbReference type="EMBL" id="BBO87318.1"/>
    </source>
</evidence>
<feature type="active site" evidence="11">
    <location>
        <position position="176"/>
    </location>
</feature>
<dbReference type="PANTHER" id="PTHR30349:SF81">
    <property type="entry name" value="TYROSINE RECOMBINASE XERC"/>
    <property type="match status" value="1"/>
</dbReference>
<feature type="active site" evidence="11">
    <location>
        <position position="247"/>
    </location>
</feature>
<dbReference type="InterPro" id="IPR050090">
    <property type="entry name" value="Tyrosine_recombinase_XerCD"/>
</dbReference>
<dbReference type="Pfam" id="PF00589">
    <property type="entry name" value="Phage_integrase"/>
    <property type="match status" value="1"/>
</dbReference>
<dbReference type="HAMAP" id="MF_01808">
    <property type="entry name" value="Recomb_XerC_XerD"/>
    <property type="match status" value="1"/>
</dbReference>
<dbReference type="PROSITE" id="PS51900">
    <property type="entry name" value="CB"/>
    <property type="match status" value="1"/>
</dbReference>
<evidence type="ECO:0000256" key="4">
    <source>
        <dbReference type="ARBA" id="ARBA00022490"/>
    </source>
</evidence>
<evidence type="ECO:0000259" key="13">
    <source>
        <dbReference type="PROSITE" id="PS51900"/>
    </source>
</evidence>
<sequence length="301" mass="33426">MVAGGDYDQRVEQYLAFLTVEKGLSKKTISAYTTDLVRFGRFIEQQQIASVGRIDTAMVLKYLIELRQAGLGARSRARHLVSLRGFFKFLTQEKIIDQNPAQRIDLPKTGLQLPDVLTVADVEALLSAPDSAKPEGLRDTAMLEMLYGAGLRVSELIGMEINAVNLDAGFVRVFGKGSRERIVPVGRVALAAIRNYLAHARPVLLKARTCSALFVTRRGSAMTRQGFWYLIGRYGRQCGLKQKITPHSLRHSFATHLLEGGADLRAVQMMLGHADIATTQIYTHVAQRQLLAAHKKYHPRG</sequence>
<comment type="similarity">
    <text evidence="2 11">Belongs to the 'phage' integrase family. XerD subfamily.</text>
</comment>
<keyword evidence="15" id="KW-1185">Reference proteome</keyword>
<dbReference type="InterPro" id="IPR023009">
    <property type="entry name" value="Tyrosine_recombinase_XerC/XerD"/>
</dbReference>
<dbReference type="PROSITE" id="PS51898">
    <property type="entry name" value="TYR_RECOMBINASE"/>
    <property type="match status" value="1"/>
</dbReference>
<evidence type="ECO:0000313" key="15">
    <source>
        <dbReference type="Proteomes" id="UP000422108"/>
    </source>
</evidence>
<evidence type="ECO:0000256" key="8">
    <source>
        <dbReference type="ARBA" id="ARBA00023125"/>
    </source>
</evidence>
<organism evidence="14 15">
    <name type="scientific">Desulfosarcina ovata subsp. ovata</name>
    <dbReference type="NCBI Taxonomy" id="2752305"/>
    <lineage>
        <taxon>Bacteria</taxon>
        <taxon>Pseudomonadati</taxon>
        <taxon>Thermodesulfobacteriota</taxon>
        <taxon>Desulfobacteria</taxon>
        <taxon>Desulfobacterales</taxon>
        <taxon>Desulfosarcinaceae</taxon>
        <taxon>Desulfosarcina</taxon>
    </lineage>
</organism>
<comment type="function">
    <text evidence="11">Site-specific tyrosine recombinase, which acts by catalyzing the cutting and rejoining of the recombining DNA molecules. The XerC-XerD complex is essential to convert dimers of the bacterial chromosome into monomers to permit their segregation at cell division. It also contributes to the segregational stability of plasmids.</text>
</comment>
<dbReference type="RefSeq" id="WP_155308788.1">
    <property type="nucleotide sequence ID" value="NZ_AP021879.1"/>
</dbReference>
<evidence type="ECO:0000256" key="10">
    <source>
        <dbReference type="ARBA" id="ARBA00023306"/>
    </source>
</evidence>
<keyword evidence="9 11" id="KW-0233">DNA recombination</keyword>
<evidence type="ECO:0000256" key="1">
    <source>
        <dbReference type="ARBA" id="ARBA00004496"/>
    </source>
</evidence>
<dbReference type="InterPro" id="IPR013762">
    <property type="entry name" value="Integrase-like_cat_sf"/>
</dbReference>
<dbReference type="Gene3D" id="1.10.443.10">
    <property type="entry name" value="Intergrase catalytic core"/>
    <property type="match status" value="1"/>
</dbReference>
<feature type="domain" description="Tyr recombinase" evidence="12">
    <location>
        <begin position="112"/>
        <end position="295"/>
    </location>
</feature>
<dbReference type="Pfam" id="PF02899">
    <property type="entry name" value="Phage_int_SAM_1"/>
    <property type="match status" value="1"/>
</dbReference>
<keyword evidence="10 11" id="KW-0131">Cell cycle</keyword>